<name>A0A9P5Q2R6_9AGAR</name>
<evidence type="ECO:0000313" key="9">
    <source>
        <dbReference type="EMBL" id="KAF9077046.1"/>
    </source>
</evidence>
<dbReference type="PROSITE" id="PS00775">
    <property type="entry name" value="GLYCOSYL_HYDROL_F3"/>
    <property type="match status" value="1"/>
</dbReference>
<protein>
    <recommendedName>
        <fullName evidence="3 7">beta-glucosidase</fullName>
        <ecNumber evidence="3 7">3.2.1.21</ecNumber>
    </recommendedName>
</protein>
<dbReference type="Proteomes" id="UP000772434">
    <property type="component" value="Unassembled WGS sequence"/>
</dbReference>
<evidence type="ECO:0000256" key="5">
    <source>
        <dbReference type="ARBA" id="ARBA00023277"/>
    </source>
</evidence>
<dbReference type="SUPFAM" id="SSF52279">
    <property type="entry name" value="Beta-D-glucan exohydrolase, C-terminal domain"/>
    <property type="match status" value="1"/>
</dbReference>
<evidence type="ECO:0000259" key="8">
    <source>
        <dbReference type="PROSITE" id="PS51820"/>
    </source>
</evidence>
<dbReference type="Gene3D" id="3.40.50.1700">
    <property type="entry name" value="Glycoside hydrolase family 3 C-terminal domain"/>
    <property type="match status" value="1"/>
</dbReference>
<keyword evidence="5 7" id="KW-0119">Carbohydrate metabolism</keyword>
<comment type="caution">
    <text evidence="9">The sequence shown here is derived from an EMBL/GenBank/DDBJ whole genome shotgun (WGS) entry which is preliminary data.</text>
</comment>
<dbReference type="EC" id="3.2.1.21" evidence="3 7"/>
<dbReference type="Gene3D" id="2.60.40.10">
    <property type="entry name" value="Immunoglobulins"/>
    <property type="match status" value="1"/>
</dbReference>
<dbReference type="InterPro" id="IPR017853">
    <property type="entry name" value="GH"/>
</dbReference>
<dbReference type="InterPro" id="IPR001764">
    <property type="entry name" value="Glyco_hydro_3_N"/>
</dbReference>
<feature type="domain" description="PA14" evidence="8">
    <location>
        <begin position="447"/>
        <end position="617"/>
    </location>
</feature>
<dbReference type="GO" id="GO:0009251">
    <property type="term" value="P:glucan catabolic process"/>
    <property type="evidence" value="ECO:0007669"/>
    <property type="project" value="TreeGrafter"/>
</dbReference>
<organism evidence="9 10">
    <name type="scientific">Rhodocollybia butyracea</name>
    <dbReference type="NCBI Taxonomy" id="206335"/>
    <lineage>
        <taxon>Eukaryota</taxon>
        <taxon>Fungi</taxon>
        <taxon>Dikarya</taxon>
        <taxon>Basidiomycota</taxon>
        <taxon>Agaricomycotina</taxon>
        <taxon>Agaricomycetes</taxon>
        <taxon>Agaricomycetidae</taxon>
        <taxon>Agaricales</taxon>
        <taxon>Marasmiineae</taxon>
        <taxon>Omphalotaceae</taxon>
        <taxon>Rhodocollybia</taxon>
    </lineage>
</organism>
<dbReference type="InterPro" id="IPR002772">
    <property type="entry name" value="Glyco_hydro_3_C"/>
</dbReference>
<comment type="pathway">
    <text evidence="7">Glycan metabolism; cellulose degradation.</text>
</comment>
<dbReference type="SMART" id="SM01217">
    <property type="entry name" value="Fn3_like"/>
    <property type="match status" value="1"/>
</dbReference>
<dbReference type="PROSITE" id="PS51820">
    <property type="entry name" value="PA14"/>
    <property type="match status" value="1"/>
</dbReference>
<dbReference type="Pfam" id="PF07691">
    <property type="entry name" value="PA14"/>
    <property type="match status" value="1"/>
</dbReference>
<evidence type="ECO:0000256" key="3">
    <source>
        <dbReference type="ARBA" id="ARBA00012744"/>
    </source>
</evidence>
<dbReference type="Pfam" id="PF01915">
    <property type="entry name" value="Glyco_hydro_3_C"/>
    <property type="match status" value="1"/>
</dbReference>
<sequence length="897" mass="98327">MTNIRAFPDSNFARRGAESRRPHLWSAGPLEQTYKKGHGYSSPPLLPKIMSFNVEETLASLSIIQKIKLLAGLGWWHTESIDDRIPSMRMSDGPNGVRGTRFFNGVPSSCFPSSTGLGASFDVDLAYKVGVALGEECRAKGCHILLGPTVNTQRSPLGGRSFESFAEDPALNGLIAAAYINGLQSVGVSSTLKHYVANDQEFERFSISSDVSERALREIYLKPFQLALKHSDPWAMMTSYNRVNGVHVSESSWLLNDILRKEWGFKGLVMSDWIGVYSTAESIKAGVDLEMPGPSVMRGKAVERSLAGQKLFPSDVDDRARKVLELLQRAYASGIPFNAPEEGVDTPELRKLLRDAASDSIVLLKNDHNILPLSSNVKSIAVIGPNAKYAMTSGGGSARLLESYTVTPLEGIQSSAKDLGVDVKFALGTTTHKYNPLLDPYISLQDGSGKGALLEFWNEKPSKHFATAEPSLNDSLKPCVWSCTTKGSNCVLLDGVDETKVEKECYYRYTTSFTPDESGTYQFSLILAGRGNLYFDGKLAIDLSNAPLLGDSYFMGLGTADVKVLIQDLKAGQSYKVEVQCNNHEYIKQVPIIPNWGGLRIGAVKVIDPETALRDAVNLAKASDVAILVVGLNHDWESEGYDRDDLELPGLCNRLVSEVLNANPRTIVINQSGSAVTFPWIDEAPTVLQTFYGGNELGNGIADVLFGKVNPSAKLSLTFPKRLQDVPSFPSYGNKGQEHGRILYNEGVFVGYRGYQIKNVKPMFPFGYGLSYSTFEYSTLKCSRVSSEGKFIVTFTIKNTSQVYGREVAQIYISDEEASLPRPQRELKGFKKVALKAGESKAVEAEFDREALGFYDERRGSWVAEKGIFSVLVGASSEDIKLKGSIELMTTLSWVGL</sequence>
<evidence type="ECO:0000256" key="4">
    <source>
        <dbReference type="ARBA" id="ARBA00022801"/>
    </source>
</evidence>
<dbReference type="OrthoDB" id="47059at2759"/>
<dbReference type="PANTHER" id="PTHR42715:SF10">
    <property type="entry name" value="BETA-GLUCOSIDASE"/>
    <property type="match status" value="1"/>
</dbReference>
<dbReference type="SUPFAM" id="SSF56988">
    <property type="entry name" value="Anthrax protective antigen"/>
    <property type="match status" value="1"/>
</dbReference>
<keyword evidence="4 7" id="KW-0378">Hydrolase</keyword>
<evidence type="ECO:0000256" key="7">
    <source>
        <dbReference type="RuleBase" id="RU361161"/>
    </source>
</evidence>
<dbReference type="GO" id="GO:0008422">
    <property type="term" value="F:beta-glucosidase activity"/>
    <property type="evidence" value="ECO:0007669"/>
    <property type="project" value="UniProtKB-EC"/>
</dbReference>
<dbReference type="InterPro" id="IPR019800">
    <property type="entry name" value="Glyco_hydro_3_AS"/>
</dbReference>
<dbReference type="PANTHER" id="PTHR42715">
    <property type="entry name" value="BETA-GLUCOSIDASE"/>
    <property type="match status" value="1"/>
</dbReference>
<dbReference type="Gene3D" id="2.60.120.260">
    <property type="entry name" value="Galactose-binding domain-like"/>
    <property type="match status" value="1"/>
</dbReference>
<dbReference type="Pfam" id="PF14310">
    <property type="entry name" value="Fn3-like"/>
    <property type="match status" value="1"/>
</dbReference>
<keyword evidence="10" id="KW-1185">Reference proteome</keyword>
<dbReference type="InterPro" id="IPR026891">
    <property type="entry name" value="Fn3-like"/>
</dbReference>
<dbReference type="InterPro" id="IPR050288">
    <property type="entry name" value="Cellulose_deg_GH3"/>
</dbReference>
<gene>
    <name evidence="9" type="ORF">BDP27DRAFT_1313030</name>
</gene>
<dbReference type="InterPro" id="IPR013783">
    <property type="entry name" value="Ig-like_fold"/>
</dbReference>
<dbReference type="EMBL" id="JADNRY010000005">
    <property type="protein sequence ID" value="KAF9077046.1"/>
    <property type="molecule type" value="Genomic_DNA"/>
</dbReference>
<evidence type="ECO:0000256" key="1">
    <source>
        <dbReference type="ARBA" id="ARBA00000448"/>
    </source>
</evidence>
<dbReference type="InterPro" id="IPR037524">
    <property type="entry name" value="PA14/GLEYA"/>
</dbReference>
<accession>A0A9P5Q2R6</accession>
<keyword evidence="6 7" id="KW-0326">Glycosidase</keyword>
<comment type="catalytic activity">
    <reaction evidence="1 7">
        <text>Hydrolysis of terminal, non-reducing beta-D-glucosyl residues with release of beta-D-glucose.</text>
        <dbReference type="EC" id="3.2.1.21"/>
    </reaction>
</comment>
<dbReference type="InterPro" id="IPR011658">
    <property type="entry name" value="PA14_dom"/>
</dbReference>
<dbReference type="AlphaFoldDB" id="A0A9P5Q2R6"/>
<dbReference type="InterPro" id="IPR036962">
    <property type="entry name" value="Glyco_hydro_3_N_sf"/>
</dbReference>
<keyword evidence="7" id="KW-0624">Polysaccharide degradation</keyword>
<dbReference type="FunFam" id="2.60.40.10:FF:000495">
    <property type="entry name" value="Periplasmic beta-glucosidase"/>
    <property type="match status" value="1"/>
</dbReference>
<comment type="similarity">
    <text evidence="2 7">Belongs to the glycosyl hydrolase 3 family.</text>
</comment>
<proteinExistence type="inferred from homology"/>
<evidence type="ECO:0000313" key="10">
    <source>
        <dbReference type="Proteomes" id="UP000772434"/>
    </source>
</evidence>
<dbReference type="InterPro" id="IPR036881">
    <property type="entry name" value="Glyco_hydro_3_C_sf"/>
</dbReference>
<reference evidence="9" key="1">
    <citation type="submission" date="2020-11" db="EMBL/GenBank/DDBJ databases">
        <authorList>
            <consortium name="DOE Joint Genome Institute"/>
            <person name="Ahrendt S."/>
            <person name="Riley R."/>
            <person name="Andreopoulos W."/>
            <person name="Labutti K."/>
            <person name="Pangilinan J."/>
            <person name="Ruiz-Duenas F.J."/>
            <person name="Barrasa J.M."/>
            <person name="Sanchez-Garcia M."/>
            <person name="Camarero S."/>
            <person name="Miyauchi S."/>
            <person name="Serrano A."/>
            <person name="Linde D."/>
            <person name="Babiker R."/>
            <person name="Drula E."/>
            <person name="Ayuso-Fernandez I."/>
            <person name="Pacheco R."/>
            <person name="Padilla G."/>
            <person name="Ferreira P."/>
            <person name="Barriuso J."/>
            <person name="Kellner H."/>
            <person name="Castanera R."/>
            <person name="Alfaro M."/>
            <person name="Ramirez L."/>
            <person name="Pisabarro A.G."/>
            <person name="Kuo A."/>
            <person name="Tritt A."/>
            <person name="Lipzen A."/>
            <person name="He G."/>
            <person name="Yan M."/>
            <person name="Ng V."/>
            <person name="Cullen D."/>
            <person name="Martin F."/>
            <person name="Rosso M.-N."/>
            <person name="Henrissat B."/>
            <person name="Hibbett D."/>
            <person name="Martinez A.T."/>
            <person name="Grigoriev I.V."/>
        </authorList>
    </citation>
    <scope>NUCLEOTIDE SEQUENCE</scope>
    <source>
        <strain evidence="9">AH 40177</strain>
    </source>
</reference>
<dbReference type="Pfam" id="PF00933">
    <property type="entry name" value="Glyco_hydro_3"/>
    <property type="match status" value="1"/>
</dbReference>
<dbReference type="Gene3D" id="3.20.20.300">
    <property type="entry name" value="Glycoside hydrolase, family 3, N-terminal domain"/>
    <property type="match status" value="1"/>
</dbReference>
<dbReference type="PRINTS" id="PR00133">
    <property type="entry name" value="GLHYDRLASE3"/>
</dbReference>
<evidence type="ECO:0000256" key="6">
    <source>
        <dbReference type="ARBA" id="ARBA00023295"/>
    </source>
</evidence>
<dbReference type="SUPFAM" id="SSF51445">
    <property type="entry name" value="(Trans)glycosidases"/>
    <property type="match status" value="1"/>
</dbReference>
<evidence type="ECO:0000256" key="2">
    <source>
        <dbReference type="ARBA" id="ARBA00005336"/>
    </source>
</evidence>